<keyword evidence="1" id="KW-0472">Membrane</keyword>
<accession>A0A075GUU4</accession>
<evidence type="ECO:0000313" key="2">
    <source>
        <dbReference type="EMBL" id="AIF07504.1"/>
    </source>
</evidence>
<dbReference type="PANTHER" id="PTHR34980:SF2">
    <property type="entry name" value="INNER MEMBRANE PROTEIN YHAH-RELATED"/>
    <property type="match status" value="1"/>
</dbReference>
<reference evidence="2" key="1">
    <citation type="journal article" date="2014" name="Genome Biol. Evol.">
        <title>Pangenome evidence for extensive interdomain horizontal transfer affecting lineage core and shell genes in uncultured planktonic thaumarchaeota and euryarchaeota.</title>
        <authorList>
            <person name="Deschamps P."/>
            <person name="Zivanovic Y."/>
            <person name="Moreira D."/>
            <person name="Rodriguez-Valera F."/>
            <person name="Lopez-Garcia P."/>
        </authorList>
    </citation>
    <scope>NUCLEOTIDE SEQUENCE</scope>
</reference>
<feature type="transmembrane region" description="Helical" evidence="1">
    <location>
        <begin position="28"/>
        <end position="53"/>
    </location>
</feature>
<dbReference type="AlphaFoldDB" id="A0A075GUU4"/>
<evidence type="ECO:0000256" key="1">
    <source>
        <dbReference type="SAM" id="Phobius"/>
    </source>
</evidence>
<name>A0A075GUU4_9EURY</name>
<feature type="transmembrane region" description="Helical" evidence="1">
    <location>
        <begin position="59"/>
        <end position="77"/>
    </location>
</feature>
<keyword evidence="1" id="KW-0812">Transmembrane</keyword>
<organism evidence="2">
    <name type="scientific">uncultured marine group II/III euryarchaeote KM3_203_B10</name>
    <dbReference type="NCBI Taxonomy" id="1457981"/>
    <lineage>
        <taxon>Archaea</taxon>
        <taxon>Methanobacteriati</taxon>
        <taxon>Methanobacteriota</taxon>
        <taxon>environmental samples</taxon>
    </lineage>
</organism>
<sequence>MMSFIDSVKSVLMNNFANFKGRASRSEYWWFTLFEILAYFITGIVDGFLFGWGYYDPTWITWILQLAIFLPGLAVAIRRIHDHGKSGWWILMPFYNLYLMIAEGEAVPNSHGPVPTNVLA</sequence>
<dbReference type="PANTHER" id="PTHR34980">
    <property type="entry name" value="INNER MEMBRANE PROTEIN-RELATED-RELATED"/>
    <property type="match status" value="1"/>
</dbReference>
<dbReference type="EMBL" id="KF900804">
    <property type="protein sequence ID" value="AIF07504.1"/>
    <property type="molecule type" value="Genomic_DNA"/>
</dbReference>
<protein>
    <submittedName>
        <fullName evidence="2">Putative membrane protein</fullName>
    </submittedName>
</protein>
<dbReference type="InterPro" id="IPR008523">
    <property type="entry name" value="DUF805"/>
</dbReference>
<dbReference type="GO" id="GO:0005886">
    <property type="term" value="C:plasma membrane"/>
    <property type="evidence" value="ECO:0007669"/>
    <property type="project" value="TreeGrafter"/>
</dbReference>
<proteinExistence type="predicted"/>
<keyword evidence="1" id="KW-1133">Transmembrane helix</keyword>
<dbReference type="Pfam" id="PF05656">
    <property type="entry name" value="DUF805"/>
    <property type="match status" value="1"/>
</dbReference>